<keyword evidence="7 9" id="KW-0472">Membrane</keyword>
<feature type="domain" description="Tripartite ATP-independent periplasmic transporters DctQ component" evidence="10">
    <location>
        <begin position="30"/>
        <end position="160"/>
    </location>
</feature>
<evidence type="ECO:0000256" key="9">
    <source>
        <dbReference type="RuleBase" id="RU369079"/>
    </source>
</evidence>
<dbReference type="eggNOG" id="COG4665">
    <property type="taxonomic scope" value="Bacteria"/>
</dbReference>
<dbReference type="InterPro" id="IPR055348">
    <property type="entry name" value="DctQ"/>
</dbReference>
<comment type="similarity">
    <text evidence="8 9">Belongs to the TRAP transporter small permease family.</text>
</comment>
<keyword evidence="3" id="KW-1003">Cell membrane</keyword>
<dbReference type="Proteomes" id="UP000030063">
    <property type="component" value="Unassembled WGS sequence"/>
</dbReference>
<reference evidence="11 12" key="1">
    <citation type="journal article" date="2014" name="Genome Announc.">
        <title>Draft Genome Sequence of Petroleum Oil-Degrading Marine Bacterium Pseudomonas taeanensis Strain MS-3, Isolated from a Crude Oil-Contaminated Seashore.</title>
        <authorList>
            <person name="Lee S.Y."/>
            <person name="Kim S.H."/>
            <person name="Lee D.G."/>
            <person name="Shin S."/>
            <person name="Yun S.H."/>
            <person name="Choi C.W."/>
            <person name="Chung Y.H."/>
            <person name="Choi J.S."/>
            <person name="Kahng H.Y."/>
            <person name="Kim S.I."/>
        </authorList>
    </citation>
    <scope>NUCLEOTIDE SEQUENCE [LARGE SCALE GENOMIC DNA]</scope>
    <source>
        <strain evidence="11 12">MS-3</strain>
    </source>
</reference>
<evidence type="ECO:0000256" key="6">
    <source>
        <dbReference type="ARBA" id="ARBA00022989"/>
    </source>
</evidence>
<feature type="transmembrane region" description="Helical" evidence="9">
    <location>
        <begin position="91"/>
        <end position="113"/>
    </location>
</feature>
<dbReference type="GO" id="GO:0005886">
    <property type="term" value="C:plasma membrane"/>
    <property type="evidence" value="ECO:0007669"/>
    <property type="project" value="UniProtKB-SubCell"/>
</dbReference>
<evidence type="ECO:0000256" key="2">
    <source>
        <dbReference type="ARBA" id="ARBA00022448"/>
    </source>
</evidence>
<protein>
    <recommendedName>
        <fullName evidence="9">TRAP transporter small permease protein</fullName>
    </recommendedName>
</protein>
<dbReference type="Pfam" id="PF04290">
    <property type="entry name" value="DctQ"/>
    <property type="match status" value="1"/>
</dbReference>
<dbReference type="InterPro" id="IPR007387">
    <property type="entry name" value="TRAP_DctQ"/>
</dbReference>
<dbReference type="STRING" id="1395571.TMS3_0108185"/>
<evidence type="ECO:0000256" key="8">
    <source>
        <dbReference type="ARBA" id="ARBA00038436"/>
    </source>
</evidence>
<keyword evidence="12" id="KW-1185">Reference proteome</keyword>
<gene>
    <name evidence="11" type="ORF">TMS3_0108185</name>
</gene>
<comment type="subcellular location">
    <subcellularLocation>
        <location evidence="1 9">Cell inner membrane</location>
        <topology evidence="1 9">Multi-pass membrane protein</topology>
    </subcellularLocation>
</comment>
<dbReference type="EMBL" id="AWSQ01000001">
    <property type="protein sequence ID" value="KFX71875.1"/>
    <property type="molecule type" value="Genomic_DNA"/>
</dbReference>
<organism evidence="11 12">
    <name type="scientific">Pseudomonas taeanensis MS-3</name>
    <dbReference type="NCBI Taxonomy" id="1395571"/>
    <lineage>
        <taxon>Bacteria</taxon>
        <taxon>Pseudomonadati</taxon>
        <taxon>Pseudomonadota</taxon>
        <taxon>Gammaproteobacteria</taxon>
        <taxon>Pseudomonadales</taxon>
        <taxon>Pseudomonadaceae</taxon>
        <taxon>Pseudomonas</taxon>
    </lineage>
</organism>
<accession>A0A0A1YPQ5</accession>
<dbReference type="PANTHER" id="PTHR35011:SF4">
    <property type="entry name" value="SLL1102 PROTEIN"/>
    <property type="match status" value="1"/>
</dbReference>
<evidence type="ECO:0000256" key="1">
    <source>
        <dbReference type="ARBA" id="ARBA00004429"/>
    </source>
</evidence>
<proteinExistence type="inferred from homology"/>
<keyword evidence="5 9" id="KW-0812">Transmembrane</keyword>
<dbReference type="OrthoDB" id="8559033at2"/>
<keyword evidence="4 9" id="KW-0997">Cell inner membrane</keyword>
<evidence type="ECO:0000256" key="4">
    <source>
        <dbReference type="ARBA" id="ARBA00022519"/>
    </source>
</evidence>
<comment type="subunit">
    <text evidence="9">The complex comprises the extracytoplasmic solute receptor protein and the two transmembrane proteins.</text>
</comment>
<feature type="transmembrane region" description="Helical" evidence="9">
    <location>
        <begin position="133"/>
        <end position="157"/>
    </location>
</feature>
<evidence type="ECO:0000256" key="3">
    <source>
        <dbReference type="ARBA" id="ARBA00022475"/>
    </source>
</evidence>
<evidence type="ECO:0000256" key="5">
    <source>
        <dbReference type="ARBA" id="ARBA00022692"/>
    </source>
</evidence>
<dbReference type="AlphaFoldDB" id="A0A0A1YPQ5"/>
<dbReference type="RefSeq" id="WP_025164732.1">
    <property type="nucleotide sequence ID" value="NZ_AWSQ01000001.1"/>
</dbReference>
<sequence>MPKAIRVFVRAVDAMNRVIGRFAMYLIFVMLGVLLYSSISKTFFHPASWTLETAQFLMVAYFLLGGGYSMQLDAHVRMDLFYSRWSPKTSAIMDALTVGFLIFYLVFLLYGGISSTRYALEYGETSYSAWSPPMAPIKIIMTIGVALMLLQTIATFFKDVAAARGETL</sequence>
<evidence type="ECO:0000259" key="10">
    <source>
        <dbReference type="Pfam" id="PF04290"/>
    </source>
</evidence>
<keyword evidence="6 9" id="KW-1133">Transmembrane helix</keyword>
<dbReference type="GO" id="GO:0022857">
    <property type="term" value="F:transmembrane transporter activity"/>
    <property type="evidence" value="ECO:0007669"/>
    <property type="project" value="UniProtKB-UniRule"/>
</dbReference>
<comment type="caution">
    <text evidence="11">The sequence shown here is derived from an EMBL/GenBank/DDBJ whole genome shotgun (WGS) entry which is preliminary data.</text>
</comment>
<evidence type="ECO:0000256" key="7">
    <source>
        <dbReference type="ARBA" id="ARBA00023136"/>
    </source>
</evidence>
<evidence type="ECO:0000313" key="12">
    <source>
        <dbReference type="Proteomes" id="UP000030063"/>
    </source>
</evidence>
<comment type="function">
    <text evidence="9">Part of the tripartite ATP-independent periplasmic (TRAP) transport system.</text>
</comment>
<feature type="transmembrane region" description="Helical" evidence="9">
    <location>
        <begin position="21"/>
        <end position="39"/>
    </location>
</feature>
<keyword evidence="2 9" id="KW-0813">Transport</keyword>
<name>A0A0A1YPQ5_9PSED</name>
<evidence type="ECO:0000313" key="11">
    <source>
        <dbReference type="EMBL" id="KFX71875.1"/>
    </source>
</evidence>
<feature type="transmembrane region" description="Helical" evidence="9">
    <location>
        <begin position="51"/>
        <end position="70"/>
    </location>
</feature>
<dbReference type="PANTHER" id="PTHR35011">
    <property type="entry name" value="2,3-DIKETO-L-GULONATE TRAP TRANSPORTER SMALL PERMEASE PROTEIN YIAM"/>
    <property type="match status" value="1"/>
</dbReference>